<keyword evidence="10" id="KW-1185">Reference proteome</keyword>
<keyword evidence="5 7" id="KW-0472">Membrane</keyword>
<feature type="transmembrane region" description="Helical" evidence="7">
    <location>
        <begin position="200"/>
        <end position="222"/>
    </location>
</feature>
<dbReference type="AlphaFoldDB" id="S9UI50"/>
<dbReference type="Proteomes" id="UP000015354">
    <property type="component" value="Unassembled WGS sequence"/>
</dbReference>
<dbReference type="InterPro" id="IPR004254">
    <property type="entry name" value="AdipoR/HlyIII-related"/>
</dbReference>
<feature type="binding site" evidence="6">
    <location>
        <position position="300"/>
    </location>
    <ligand>
        <name>Zn(2+)</name>
        <dbReference type="ChEBI" id="CHEBI:29105"/>
    </ligand>
</feature>
<evidence type="ECO:0000313" key="8">
    <source>
        <dbReference type="EMBL" id="EPY28424.1"/>
    </source>
</evidence>
<feature type="binding site" evidence="6">
    <location>
        <position position="154"/>
    </location>
    <ligand>
        <name>Zn(2+)</name>
        <dbReference type="ChEBI" id="CHEBI:29105"/>
    </ligand>
</feature>
<feature type="transmembrane region" description="Helical" evidence="7">
    <location>
        <begin position="263"/>
        <end position="282"/>
    </location>
</feature>
<dbReference type="OrthoDB" id="5585746at2759"/>
<evidence type="ECO:0000256" key="7">
    <source>
        <dbReference type="SAM" id="Phobius"/>
    </source>
</evidence>
<evidence type="ECO:0000256" key="3">
    <source>
        <dbReference type="ARBA" id="ARBA00022692"/>
    </source>
</evidence>
<feature type="transmembrane region" description="Helical" evidence="7">
    <location>
        <begin position="135"/>
        <end position="153"/>
    </location>
</feature>
<name>S9UI50_9TRYP</name>
<keyword evidence="3 7" id="KW-0812">Transmembrane</keyword>
<gene>
    <name evidence="9" type="ORF">STCU_03096</name>
    <name evidence="8" type="ORF">STCU_05138</name>
</gene>
<evidence type="ECO:0000313" key="9">
    <source>
        <dbReference type="EMBL" id="EPY31927.1"/>
    </source>
</evidence>
<comment type="similarity">
    <text evidence="2">Belongs to the ADIPOR family.</text>
</comment>
<feature type="transmembrane region" description="Helical" evidence="7">
    <location>
        <begin position="228"/>
        <end position="251"/>
    </location>
</feature>
<dbReference type="GO" id="GO:0038023">
    <property type="term" value="F:signaling receptor activity"/>
    <property type="evidence" value="ECO:0007669"/>
    <property type="project" value="TreeGrafter"/>
</dbReference>
<keyword evidence="6" id="KW-0862">Zinc</keyword>
<dbReference type="Pfam" id="PF03006">
    <property type="entry name" value="HlyIII"/>
    <property type="match status" value="1"/>
</dbReference>
<evidence type="ECO:0000256" key="1">
    <source>
        <dbReference type="ARBA" id="ARBA00004141"/>
    </source>
</evidence>
<keyword evidence="8" id="KW-0675">Receptor</keyword>
<evidence type="ECO:0000256" key="2">
    <source>
        <dbReference type="ARBA" id="ARBA00007018"/>
    </source>
</evidence>
<protein>
    <submittedName>
        <fullName evidence="8">Adiponectin receptor</fullName>
    </submittedName>
</protein>
<dbReference type="GO" id="GO:0016020">
    <property type="term" value="C:membrane"/>
    <property type="evidence" value="ECO:0007669"/>
    <property type="project" value="UniProtKB-SubCell"/>
</dbReference>
<comment type="subcellular location">
    <subcellularLocation>
        <location evidence="1">Membrane</location>
        <topology evidence="1">Multi-pass membrane protein</topology>
    </subcellularLocation>
</comment>
<dbReference type="EMBL" id="ATMH01005138">
    <property type="protein sequence ID" value="EPY28424.1"/>
    <property type="molecule type" value="Genomic_DNA"/>
</dbReference>
<evidence type="ECO:0000256" key="4">
    <source>
        <dbReference type="ARBA" id="ARBA00022989"/>
    </source>
</evidence>
<feature type="transmembrane region" description="Helical" evidence="7">
    <location>
        <begin position="302"/>
        <end position="327"/>
    </location>
</feature>
<feature type="transmembrane region" description="Helical" evidence="7">
    <location>
        <begin position="173"/>
        <end position="193"/>
    </location>
</feature>
<evidence type="ECO:0000256" key="5">
    <source>
        <dbReference type="ARBA" id="ARBA00023136"/>
    </source>
</evidence>
<dbReference type="GO" id="GO:0046872">
    <property type="term" value="F:metal ion binding"/>
    <property type="evidence" value="ECO:0007669"/>
    <property type="project" value="UniProtKB-KW"/>
</dbReference>
<dbReference type="PANTHER" id="PTHR20855:SF52">
    <property type="entry name" value="ADIPONECTIN RECEPTOR PROTEIN"/>
    <property type="match status" value="1"/>
</dbReference>
<sequence>MSDFFGLKGLRFRRGRAARPEKKQTRVVGRGIRVRRKPPVRKGSFDHVPVSVNTFNPALPLYDEEYIPEHMKGNSFIRSYYRCHYTTWQCLRSIFAVHNETGNIWTHLIGFIIVFLLSCHVLLQLGLYRTRDYCLFLLYELASLVMLGGSSMYHTFAAHKSESVYSIALALDYFGITFMIIGSFYASVFYLFSCMPVVRFVYLTTVTLLGFLGLLGPFFPFFNTIEFYWPRLILHASLTGLGILPAVHAFYGLPSNPITQPVYGGLFLTLLMYAIGMFIFIFKVPERWFPGHFDLWFHSHQVWHLFVLAAAVINFFTCTGAFQVWYITGAANGECA</sequence>
<evidence type="ECO:0000256" key="6">
    <source>
        <dbReference type="PIRSR" id="PIRSR604254-1"/>
    </source>
</evidence>
<accession>S9UI50</accession>
<keyword evidence="4 7" id="KW-1133">Transmembrane helix</keyword>
<feature type="transmembrane region" description="Helical" evidence="7">
    <location>
        <begin position="104"/>
        <end position="123"/>
    </location>
</feature>
<comment type="caution">
    <text evidence="8">The sequence shown here is derived from an EMBL/GenBank/DDBJ whole genome shotgun (WGS) entry which is preliminary data.</text>
</comment>
<reference evidence="8" key="2">
    <citation type="submission" date="2013-03" db="EMBL/GenBank/DDBJ databases">
        <authorList>
            <person name="Motta M.C.M."/>
            <person name="Martins A.C.A."/>
            <person name="Preta C.M.C.C."/>
            <person name="Silva R."/>
            <person name="de Souza S.S."/>
            <person name="Klein C.C."/>
            <person name="de Almeida L.G.P."/>
            <person name="Cunha O.L."/>
            <person name="Colabardini A.C."/>
            <person name="Lima B.A."/>
            <person name="Machado C.R."/>
            <person name="Soares C.M.A."/>
            <person name="de Menezes C.B.A."/>
            <person name="Bartolomeu D.C."/>
            <person name="Grisard E.C."/>
            <person name="Fantinatti-Garboggini F."/>
            <person name="Rodrigues-Luiz G.F."/>
            <person name="Wagner G."/>
            <person name="Goldman G.H."/>
            <person name="Fietto J.L.R."/>
            <person name="Ciapina L.P."/>
            <person name="Brocchi M."/>
            <person name="Elias M.C."/>
            <person name="Goldman M.H.S."/>
            <person name="Sagot M.-F."/>
            <person name="Pereira M."/>
            <person name="Stoco P.H."/>
            <person name="Teixeira S.M.R."/>
            <person name="de Mendonca-Neto R.P."/>
            <person name="Maciel T.E.F."/>
            <person name="Mendes T.A.O."/>
            <person name="Urmenyi T.P."/>
            <person name="Teixeira M.M.G."/>
            <person name="de Camargo E.F.P."/>
            <person name="de Sousa W."/>
            <person name="Schenkman S."/>
            <person name="de Vasconcelos A.T.R."/>
        </authorList>
    </citation>
    <scope>NUCLEOTIDE SEQUENCE</scope>
</reference>
<evidence type="ECO:0000313" key="10">
    <source>
        <dbReference type="Proteomes" id="UP000015354"/>
    </source>
</evidence>
<organism evidence="8 10">
    <name type="scientific">Strigomonas culicis</name>
    <dbReference type="NCBI Taxonomy" id="28005"/>
    <lineage>
        <taxon>Eukaryota</taxon>
        <taxon>Discoba</taxon>
        <taxon>Euglenozoa</taxon>
        <taxon>Kinetoplastea</taxon>
        <taxon>Metakinetoplastina</taxon>
        <taxon>Trypanosomatida</taxon>
        <taxon>Trypanosomatidae</taxon>
        <taxon>Strigomonadinae</taxon>
        <taxon>Strigomonas</taxon>
    </lineage>
</organism>
<proteinExistence type="inferred from homology"/>
<dbReference type="EMBL" id="ATMH01003096">
    <property type="protein sequence ID" value="EPY31927.1"/>
    <property type="molecule type" value="Genomic_DNA"/>
</dbReference>
<keyword evidence="6" id="KW-0479">Metal-binding</keyword>
<reference evidence="8 10" key="1">
    <citation type="journal article" date="2013" name="PLoS ONE">
        <title>Predicting the Proteins of Angomonas deanei, Strigomonas culicis and Their Respective Endosymbionts Reveals New Aspects of the Trypanosomatidae Family.</title>
        <authorList>
            <person name="Motta M.C."/>
            <person name="Martins A.C."/>
            <person name="de Souza S.S."/>
            <person name="Catta-Preta C.M."/>
            <person name="Silva R."/>
            <person name="Klein C.C."/>
            <person name="de Almeida L.G."/>
            <person name="de Lima Cunha O."/>
            <person name="Ciapina L.P."/>
            <person name="Brocchi M."/>
            <person name="Colabardini A.C."/>
            <person name="de Araujo Lima B."/>
            <person name="Machado C.R."/>
            <person name="de Almeida Soares C.M."/>
            <person name="Probst C.M."/>
            <person name="de Menezes C.B."/>
            <person name="Thompson C.E."/>
            <person name="Bartholomeu D.C."/>
            <person name="Gradia D.F."/>
            <person name="Pavoni D.P."/>
            <person name="Grisard E.C."/>
            <person name="Fantinatti-Garboggini F."/>
            <person name="Marchini F.K."/>
            <person name="Rodrigues-Luiz G.F."/>
            <person name="Wagner G."/>
            <person name="Goldman G.H."/>
            <person name="Fietto J.L."/>
            <person name="Elias M.C."/>
            <person name="Goldman M.H."/>
            <person name="Sagot M.F."/>
            <person name="Pereira M."/>
            <person name="Stoco P.H."/>
            <person name="de Mendonca-Neto R.P."/>
            <person name="Teixeira S.M."/>
            <person name="Maciel T.E."/>
            <person name="de Oliveira Mendes T.A."/>
            <person name="Urmenyi T.P."/>
            <person name="de Souza W."/>
            <person name="Schenkman S."/>
            <person name="de Vasconcelos A.T."/>
        </authorList>
    </citation>
    <scope>NUCLEOTIDE SEQUENCE [LARGE SCALE GENOMIC DNA]</scope>
</reference>
<feature type="binding site" evidence="6">
    <location>
        <position position="304"/>
    </location>
    <ligand>
        <name>Zn(2+)</name>
        <dbReference type="ChEBI" id="CHEBI:29105"/>
    </ligand>
</feature>
<dbReference type="PANTHER" id="PTHR20855">
    <property type="entry name" value="ADIPOR/PROGESTIN RECEPTOR-RELATED"/>
    <property type="match status" value="1"/>
</dbReference>